<dbReference type="NCBIfam" id="TIGR01571">
    <property type="entry name" value="A_thal_Cys_rich"/>
    <property type="match status" value="1"/>
</dbReference>
<dbReference type="EMBL" id="CAADRA010000077">
    <property type="protein sequence ID" value="VFT78321.1"/>
    <property type="molecule type" value="Genomic_DNA"/>
</dbReference>
<keyword evidence="1" id="KW-0812">Transmembrane</keyword>
<gene>
    <name evidence="3" type="primary">Aste57867_1100</name>
    <name evidence="2" type="ORF">As57867_001099</name>
    <name evidence="3" type="ORF">ASTE57867_1100</name>
</gene>
<keyword evidence="1" id="KW-1133">Transmembrane helix</keyword>
<dbReference type="OrthoDB" id="78561at2759"/>
<reference evidence="3 4" key="1">
    <citation type="submission" date="2019-03" db="EMBL/GenBank/DDBJ databases">
        <authorList>
            <person name="Gaulin E."/>
            <person name="Dumas B."/>
        </authorList>
    </citation>
    <scope>NUCLEOTIDE SEQUENCE [LARGE SCALE GENOMIC DNA]</scope>
    <source>
        <strain evidence="3">CBS 568.67</strain>
    </source>
</reference>
<dbReference type="Proteomes" id="UP000332933">
    <property type="component" value="Unassembled WGS sequence"/>
</dbReference>
<name>A0A485K9G1_9STRA</name>
<keyword evidence="4" id="KW-1185">Reference proteome</keyword>
<keyword evidence="1" id="KW-0472">Membrane</keyword>
<dbReference type="InterPro" id="IPR006461">
    <property type="entry name" value="PLAC_motif_containing"/>
</dbReference>
<reference evidence="2" key="2">
    <citation type="submission" date="2019-06" db="EMBL/GenBank/DDBJ databases">
        <title>Genomics analysis of Aphanomyces spp. identifies a new class of oomycete effector associated with host adaptation.</title>
        <authorList>
            <person name="Gaulin E."/>
        </authorList>
    </citation>
    <scope>NUCLEOTIDE SEQUENCE</scope>
    <source>
        <strain evidence="2">CBS 578.67</strain>
    </source>
</reference>
<feature type="transmembrane region" description="Helical" evidence="1">
    <location>
        <begin position="80"/>
        <end position="101"/>
    </location>
</feature>
<evidence type="ECO:0000313" key="2">
    <source>
        <dbReference type="EMBL" id="KAF0719340.1"/>
    </source>
</evidence>
<sequence>MDQQPMQVQTPTKAAVAMAEPFQAVVEKHETLEVGAWKAGLCDCCDSVVPNCLCSTCCPCITFGQIVGRLGIGDCFVTSLVVYILCFTGIGALLFWLYLWYIRAKLRFFLSLPGSCVGDCLATLCCHCCVLAQMATHVGSYTPGTCAVGAKSTLPGYSSMLASDVQPLAVPVPDASQV</sequence>
<protein>
    <submittedName>
        <fullName evidence="3">Aste57867_1100 protein</fullName>
    </submittedName>
</protein>
<dbReference type="EMBL" id="VJMH01000077">
    <property type="protein sequence ID" value="KAF0719340.1"/>
    <property type="molecule type" value="Genomic_DNA"/>
</dbReference>
<evidence type="ECO:0000256" key="1">
    <source>
        <dbReference type="SAM" id="Phobius"/>
    </source>
</evidence>
<evidence type="ECO:0000313" key="4">
    <source>
        <dbReference type="Proteomes" id="UP000332933"/>
    </source>
</evidence>
<dbReference type="PANTHER" id="PTHR15907">
    <property type="entry name" value="DUF614 FAMILY PROTEIN-RELATED"/>
    <property type="match status" value="1"/>
</dbReference>
<dbReference type="AlphaFoldDB" id="A0A485K9G1"/>
<organism evidence="3 4">
    <name type="scientific">Aphanomyces stellatus</name>
    <dbReference type="NCBI Taxonomy" id="120398"/>
    <lineage>
        <taxon>Eukaryota</taxon>
        <taxon>Sar</taxon>
        <taxon>Stramenopiles</taxon>
        <taxon>Oomycota</taxon>
        <taxon>Saprolegniomycetes</taxon>
        <taxon>Saprolegniales</taxon>
        <taxon>Verrucalvaceae</taxon>
        <taxon>Aphanomyces</taxon>
    </lineage>
</organism>
<evidence type="ECO:0000313" key="3">
    <source>
        <dbReference type="EMBL" id="VFT78321.1"/>
    </source>
</evidence>
<accession>A0A485K9G1</accession>
<proteinExistence type="predicted"/>
<dbReference type="Pfam" id="PF04749">
    <property type="entry name" value="PLAC8"/>
    <property type="match status" value="1"/>
</dbReference>